<gene>
    <name evidence="1" type="ORF">LMG28688_06250</name>
</gene>
<evidence type="ECO:0008006" key="3">
    <source>
        <dbReference type="Google" id="ProtNLM"/>
    </source>
</evidence>
<proteinExistence type="predicted"/>
<name>A0A6J5GRA3_9BURK</name>
<evidence type="ECO:0000313" key="2">
    <source>
        <dbReference type="Proteomes" id="UP000494119"/>
    </source>
</evidence>
<dbReference type="RefSeq" id="WP_175197864.1">
    <property type="nucleotide sequence ID" value="NZ_CADIKL010000047.1"/>
</dbReference>
<accession>A0A6J5GRA3</accession>
<keyword evidence="2" id="KW-1185">Reference proteome</keyword>
<reference evidence="1 2" key="1">
    <citation type="submission" date="2020-04" db="EMBL/GenBank/DDBJ databases">
        <authorList>
            <person name="De Canck E."/>
        </authorList>
    </citation>
    <scope>NUCLEOTIDE SEQUENCE [LARGE SCALE GENOMIC DNA]</scope>
    <source>
        <strain evidence="1 2">LMG 28688</strain>
    </source>
</reference>
<dbReference type="EMBL" id="CADIKL010000047">
    <property type="protein sequence ID" value="CAB3805760.1"/>
    <property type="molecule type" value="Genomic_DNA"/>
</dbReference>
<dbReference type="Proteomes" id="UP000494119">
    <property type="component" value="Unassembled WGS sequence"/>
</dbReference>
<protein>
    <recommendedName>
        <fullName evidence="3">Tox-PAAR-like domain-containing protein</fullName>
    </recommendedName>
</protein>
<dbReference type="AlphaFoldDB" id="A0A6J5GRA3"/>
<sequence length="119" mass="11298">MSGVLTTASNVTCGHAGNVSTSSSTKLQVNGAAVLLKSGIAGQSIAGCSTPPASDASGPTAKPCATVASVTGGPATKLQAGGQPVMLDTLAGTTDGMVAKTTPQQLLAGIAGQTKLTAS</sequence>
<evidence type="ECO:0000313" key="1">
    <source>
        <dbReference type="EMBL" id="CAB3805760.1"/>
    </source>
</evidence>
<organism evidence="1 2">
    <name type="scientific">Paraburkholderia caffeinitolerans</name>
    <dbReference type="NCBI Taxonomy" id="1723730"/>
    <lineage>
        <taxon>Bacteria</taxon>
        <taxon>Pseudomonadati</taxon>
        <taxon>Pseudomonadota</taxon>
        <taxon>Betaproteobacteria</taxon>
        <taxon>Burkholderiales</taxon>
        <taxon>Burkholderiaceae</taxon>
        <taxon>Paraburkholderia</taxon>
    </lineage>
</organism>